<evidence type="ECO:0000313" key="4">
    <source>
        <dbReference type="Proteomes" id="UP000037269"/>
    </source>
</evidence>
<accession>A0A0D1YAR6</accession>
<evidence type="ECO:0008006" key="6">
    <source>
        <dbReference type="Google" id="ProtNLM"/>
    </source>
</evidence>
<dbReference type="STRING" id="47500.AF333_30615"/>
<dbReference type="RefSeq" id="WP_043065766.1">
    <property type="nucleotide sequence ID" value="NZ_BJOA01000242.1"/>
</dbReference>
<feature type="region of interest" description="Disordered" evidence="1">
    <location>
        <begin position="70"/>
        <end position="94"/>
    </location>
</feature>
<evidence type="ECO:0000256" key="1">
    <source>
        <dbReference type="SAM" id="MobiDB-lite"/>
    </source>
</evidence>
<keyword evidence="4" id="KW-1185">Reference proteome</keyword>
<evidence type="ECO:0000313" key="3">
    <source>
        <dbReference type="EMBL" id="SDI84330.1"/>
    </source>
</evidence>
<evidence type="ECO:0000313" key="2">
    <source>
        <dbReference type="EMBL" id="KON84288.1"/>
    </source>
</evidence>
<dbReference type="EMBL" id="FNED01000008">
    <property type="protein sequence ID" value="SDI84330.1"/>
    <property type="molecule type" value="Genomic_DNA"/>
</dbReference>
<dbReference type="PATRIC" id="fig|47500.8.peg.6531"/>
<organism evidence="2 4">
    <name type="scientific">Aneurinibacillus migulanus</name>
    <name type="common">Bacillus migulanus</name>
    <dbReference type="NCBI Taxonomy" id="47500"/>
    <lineage>
        <taxon>Bacteria</taxon>
        <taxon>Bacillati</taxon>
        <taxon>Bacillota</taxon>
        <taxon>Bacilli</taxon>
        <taxon>Bacillales</taxon>
        <taxon>Paenibacillaceae</taxon>
        <taxon>Aneurinibacillus group</taxon>
        <taxon>Aneurinibacillus</taxon>
    </lineage>
</organism>
<protein>
    <recommendedName>
        <fullName evidence="6">DUF2577 domain-containing protein</fullName>
    </recommendedName>
</protein>
<dbReference type="EMBL" id="LGUG01000013">
    <property type="protein sequence ID" value="KON84288.1"/>
    <property type="molecule type" value="Genomic_DNA"/>
</dbReference>
<reference evidence="3 5" key="2">
    <citation type="submission" date="2016-10" db="EMBL/GenBank/DDBJ databases">
        <authorList>
            <person name="de Groot N.N."/>
        </authorList>
    </citation>
    <scope>NUCLEOTIDE SEQUENCE [LARGE SCALE GENOMIC DNA]</scope>
    <source>
        <strain evidence="3 5">DSM 2895</strain>
    </source>
</reference>
<dbReference type="GeneID" id="42309477"/>
<proteinExistence type="predicted"/>
<dbReference type="Proteomes" id="UP000037269">
    <property type="component" value="Unassembled WGS sequence"/>
</dbReference>
<dbReference type="Proteomes" id="UP000182836">
    <property type="component" value="Unassembled WGS sequence"/>
</dbReference>
<dbReference type="AlphaFoldDB" id="A0A0D1YAR6"/>
<gene>
    <name evidence="2" type="ORF">AF333_30615</name>
    <name evidence="3" type="ORF">SAMN04487909_108139</name>
</gene>
<sequence>MQEITPERAATWMAGEIKKRDNPVFIGIQIGTVSKPLPDIEIKVGAIELDKTQLVFAEYLLQHKRKLKLTSSSASLSHSKDAGATSQELDPPYKHSHDIDVANGSFSLSDSDIEYLDELKVGDEVILMSAQDQQTYYVIDRAVRFE</sequence>
<reference evidence="2 4" key="1">
    <citation type="submission" date="2015-07" db="EMBL/GenBank/DDBJ databases">
        <title>Fjat-14205 dsm 2895.</title>
        <authorList>
            <person name="Liu B."/>
            <person name="Wang J."/>
            <person name="Zhu Y."/>
            <person name="Liu G."/>
            <person name="Chen Q."/>
            <person name="Chen Z."/>
            <person name="Lan J."/>
            <person name="Che J."/>
            <person name="Ge C."/>
            <person name="Shi H."/>
            <person name="Pan Z."/>
            <person name="Liu X."/>
        </authorList>
    </citation>
    <scope>NUCLEOTIDE SEQUENCE [LARGE SCALE GENOMIC DNA]</scope>
    <source>
        <strain evidence="2 4">DSM 2895</strain>
    </source>
</reference>
<name>A0A0D1YAR6_ANEMI</name>
<dbReference type="OrthoDB" id="2974213at2"/>
<dbReference type="InterPro" id="IPR022555">
    <property type="entry name" value="DUF2577"/>
</dbReference>
<dbReference type="Pfam" id="PF10844">
    <property type="entry name" value="DUF2577"/>
    <property type="match status" value="1"/>
</dbReference>
<evidence type="ECO:0000313" key="5">
    <source>
        <dbReference type="Proteomes" id="UP000182836"/>
    </source>
</evidence>